<sequence>MPITPTKVSQPKTSKTFSFVGGLRKKDKSKNTKVNEPILSKDQLKLLREWIEIAPYKRIEKSLQEEIVLKDDTVMDFIRIEGSGASSASYEEQRIILSYFYTFLSKTKEHFTTEVTNVPLNLQVQIQYKNRRLNAALRENPTDSRRQLQLEMRKNILKNKIDRLKATEKEMTNIEYVVYLFADNPKKLEQVTKSFMKLGQDYRMTLTRLSREEKEAILFQFNNMNTKL</sequence>
<evidence type="ECO:0000313" key="3">
    <source>
        <dbReference type="Proteomes" id="UP001186159"/>
    </source>
</evidence>
<protein>
    <submittedName>
        <fullName evidence="2">Uncharacterized protein</fullName>
    </submittedName>
</protein>
<dbReference type="Proteomes" id="UP001186159">
    <property type="component" value="Unassembled WGS sequence"/>
</dbReference>
<evidence type="ECO:0000256" key="1">
    <source>
        <dbReference type="SAM" id="Coils"/>
    </source>
</evidence>
<dbReference type="EMBL" id="JAWHVN010000024">
    <property type="protein sequence ID" value="MDV2618258.1"/>
    <property type="molecule type" value="Genomic_DNA"/>
</dbReference>
<organism evidence="2 3">
    <name type="scientific">Lactococcus lactis</name>
    <dbReference type="NCBI Taxonomy" id="1358"/>
    <lineage>
        <taxon>Bacteria</taxon>
        <taxon>Bacillati</taxon>
        <taxon>Bacillota</taxon>
        <taxon>Bacilli</taxon>
        <taxon>Lactobacillales</taxon>
        <taxon>Streptococcaceae</taxon>
        <taxon>Lactococcus</taxon>
    </lineage>
</organism>
<keyword evidence="1" id="KW-0175">Coiled coil</keyword>
<dbReference type="RefSeq" id="WP_317070660.1">
    <property type="nucleotide sequence ID" value="NZ_JAWHVN010000024.1"/>
</dbReference>
<accession>A0ABD5GM16</accession>
<proteinExistence type="predicted"/>
<dbReference type="AlphaFoldDB" id="A0ABD5GM16"/>
<evidence type="ECO:0000313" key="2">
    <source>
        <dbReference type="EMBL" id="MDV2618258.1"/>
    </source>
</evidence>
<comment type="caution">
    <text evidence="2">The sequence shown here is derived from an EMBL/GenBank/DDBJ whole genome shotgun (WGS) entry which is preliminary data.</text>
</comment>
<reference evidence="2 3" key="1">
    <citation type="submission" date="2023-10" db="EMBL/GenBank/DDBJ databases">
        <title>Production of high quality cheese from raw caw milk (raw cheese).</title>
        <authorList>
            <person name="Samouris G."/>
        </authorList>
    </citation>
    <scope>NUCLEOTIDE SEQUENCE [LARGE SCALE GENOMIC DNA]</scope>
    <source>
        <strain evidence="2 3">MRS-5</strain>
    </source>
</reference>
<name>A0ABD5GM16_9LACT</name>
<gene>
    <name evidence="2" type="ORF">RZO27_03815</name>
</gene>
<feature type="coiled-coil region" evidence="1">
    <location>
        <begin position="147"/>
        <end position="174"/>
    </location>
</feature>